<evidence type="ECO:0000313" key="2">
    <source>
        <dbReference type="EMBL" id="MBC2770425.1"/>
    </source>
</evidence>
<feature type="domain" description="Serine aminopeptidase S33" evidence="1">
    <location>
        <begin position="81"/>
        <end position="197"/>
    </location>
</feature>
<dbReference type="AlphaFoldDB" id="A0A842HUE6"/>
<keyword evidence="3" id="KW-1185">Reference proteome</keyword>
<dbReference type="Pfam" id="PF12146">
    <property type="entry name" value="Hydrolase_4"/>
    <property type="match status" value="1"/>
</dbReference>
<dbReference type="PANTHER" id="PTHR12277">
    <property type="entry name" value="ALPHA/BETA HYDROLASE DOMAIN-CONTAINING PROTEIN"/>
    <property type="match status" value="1"/>
</dbReference>
<evidence type="ECO:0000313" key="3">
    <source>
        <dbReference type="Proteomes" id="UP000545386"/>
    </source>
</evidence>
<protein>
    <submittedName>
        <fullName evidence="2">Alpha/beta fold hydrolase</fullName>
    </submittedName>
</protein>
<sequence>MSIRFSRGLLYLVSLLLLVAAAAGYTALNRWQRATIFSVELGEARWAREAPAGTQAYFLETPDKEQVHAWYIAGKSADAPTVLYLHGSRWNLNSSVFRIERWLEMGYALLAIDYRGFGESTPRLPSQSSAIEDALTAINELARVQPDPSRRFVYGHSLGGAIAAMATAQQGRPAIAGLILESTFTNITDMISTSRWADIPGLEWLVTQPFDTERALARQALPTLVMHGTSDRVVPHAMSDQLFDAAQRNPHPANRLVKFEFASHSGASRTAGYDEAVTAFINAVTASR</sequence>
<accession>A0A842HUE6</accession>
<dbReference type="InterPro" id="IPR022742">
    <property type="entry name" value="Hydrolase_4"/>
</dbReference>
<dbReference type="Proteomes" id="UP000545386">
    <property type="component" value="Unassembled WGS sequence"/>
</dbReference>
<organism evidence="2 3">
    <name type="scientific">Pusillimonas minor</name>
    <dbReference type="NCBI Taxonomy" id="2697024"/>
    <lineage>
        <taxon>Bacteria</taxon>
        <taxon>Pseudomonadati</taxon>
        <taxon>Pseudomonadota</taxon>
        <taxon>Betaproteobacteria</taxon>
        <taxon>Burkholderiales</taxon>
        <taxon>Alcaligenaceae</taxon>
        <taxon>Pusillimonas</taxon>
    </lineage>
</organism>
<dbReference type="InterPro" id="IPR029058">
    <property type="entry name" value="AB_hydrolase_fold"/>
</dbReference>
<dbReference type="SUPFAM" id="SSF53474">
    <property type="entry name" value="alpha/beta-Hydrolases"/>
    <property type="match status" value="1"/>
</dbReference>
<comment type="caution">
    <text evidence="2">The sequence shown here is derived from an EMBL/GenBank/DDBJ whole genome shotgun (WGS) entry which is preliminary data.</text>
</comment>
<proteinExistence type="predicted"/>
<keyword evidence="2" id="KW-0378">Hydrolase</keyword>
<dbReference type="EMBL" id="JACJUU010000008">
    <property type="protein sequence ID" value="MBC2770425.1"/>
    <property type="molecule type" value="Genomic_DNA"/>
</dbReference>
<dbReference type="RefSeq" id="WP_185780103.1">
    <property type="nucleotide sequence ID" value="NZ_JACJUU010000008.1"/>
</dbReference>
<dbReference type="Gene3D" id="3.40.50.1820">
    <property type="entry name" value="alpha/beta hydrolase"/>
    <property type="match status" value="1"/>
</dbReference>
<reference evidence="2 3" key="1">
    <citation type="submission" date="2020-08" db="EMBL/GenBank/DDBJ databases">
        <title>Paraeoetvoesia sp. YC-7-48 draft genome sequence.</title>
        <authorList>
            <person name="Yao L."/>
        </authorList>
    </citation>
    <scope>NUCLEOTIDE SEQUENCE [LARGE SCALE GENOMIC DNA]</scope>
    <source>
        <strain evidence="3">YC-7-48</strain>
    </source>
</reference>
<dbReference type="GO" id="GO:0016787">
    <property type="term" value="F:hydrolase activity"/>
    <property type="evidence" value="ECO:0007669"/>
    <property type="project" value="UniProtKB-KW"/>
</dbReference>
<gene>
    <name evidence="2" type="ORF">GTU67_10950</name>
</gene>
<evidence type="ECO:0000259" key="1">
    <source>
        <dbReference type="Pfam" id="PF12146"/>
    </source>
</evidence>
<name>A0A842HUE6_9BURK</name>
<dbReference type="PANTHER" id="PTHR12277:SF81">
    <property type="entry name" value="PROTEIN ABHD13"/>
    <property type="match status" value="1"/>
</dbReference>